<proteinExistence type="predicted"/>
<accession>A0A0E0SG23</accession>
<dbReference type="Proteomes" id="UP000070720">
    <property type="component" value="Chromosome 4"/>
</dbReference>
<reference evidence="1 3" key="4">
    <citation type="journal article" date="2015" name="BMC Genomics">
        <title>The completed genome sequence of the pathogenic ascomycete fungus Fusarium graminearum.</title>
        <authorList>
            <person name="King R."/>
            <person name="Urban M."/>
            <person name="Hammond-Kosack M.C."/>
            <person name="Hassani-Pak K."/>
            <person name="Hammond-Kosack K.E."/>
        </authorList>
    </citation>
    <scope>NUCLEOTIDE SEQUENCE [LARGE SCALE GENOMIC DNA]</scope>
    <source>
        <strain evidence="3">ATCC MYA-4620 / CBS 123657 / FGSC 9075 / NRRL 31084 / PH-1</strain>
        <strain evidence="1">PH-1</strain>
    </source>
</reference>
<protein>
    <submittedName>
        <fullName evidence="1">Chromosome 4, complete genome</fullName>
    </submittedName>
</protein>
<reference evidence="2 3" key="1">
    <citation type="journal article" date="2007" name="Science">
        <title>The Fusarium graminearum genome reveals a link between localized polymorphism and pathogen specialization.</title>
        <authorList>
            <person name="Cuomo C.A."/>
            <person name="Gueldener U."/>
            <person name="Xu J.-R."/>
            <person name="Trail F."/>
            <person name="Turgeon B.G."/>
            <person name="Di Pietro A."/>
            <person name="Walton J.D."/>
            <person name="Ma L.-J."/>
            <person name="Baker S.E."/>
            <person name="Rep M."/>
            <person name="Adam G."/>
            <person name="Antoniw J."/>
            <person name="Baldwin T."/>
            <person name="Calvo S.E."/>
            <person name="Chang Y.-L."/>
            <person name="DeCaprio D."/>
            <person name="Gale L.R."/>
            <person name="Gnerre S."/>
            <person name="Goswami R.S."/>
            <person name="Hammond-Kosack K."/>
            <person name="Harris L.J."/>
            <person name="Hilburn K."/>
            <person name="Kennell J.C."/>
            <person name="Kroken S."/>
            <person name="Magnuson J.K."/>
            <person name="Mannhaupt G."/>
            <person name="Mauceli E.W."/>
            <person name="Mewes H.-W."/>
            <person name="Mitterbauer R."/>
            <person name="Muehlbauer G."/>
            <person name="Muensterkoetter M."/>
            <person name="Nelson D."/>
            <person name="O'Donnell K."/>
            <person name="Ouellet T."/>
            <person name="Qi W."/>
            <person name="Quesneville H."/>
            <person name="Roncero M.I.G."/>
            <person name="Seong K.-Y."/>
            <person name="Tetko I.V."/>
            <person name="Urban M."/>
            <person name="Waalwijk C."/>
            <person name="Ward T.J."/>
            <person name="Yao J."/>
            <person name="Birren B.W."/>
            <person name="Kistler H.C."/>
        </authorList>
    </citation>
    <scope>NUCLEOTIDE SEQUENCE [LARGE SCALE GENOMIC DNA]</scope>
    <source>
        <strain evidence="3">ATCC MYA-4620 / CBS 123657 / FGSC 9075 / NRRL 31084 / PH-1</strain>
        <strain evidence="2">PH-1 / ATCC MYA-4620 / FGSC 9075 / NRRL 31084</strain>
    </source>
</reference>
<dbReference type="EMBL" id="HG970335">
    <property type="protein sequence ID" value="CEF85386.1"/>
    <property type="molecule type" value="Genomic_DNA"/>
</dbReference>
<evidence type="ECO:0000313" key="2">
    <source>
        <dbReference type="EnsemblFungi" id="CEF85386"/>
    </source>
</evidence>
<evidence type="ECO:0000313" key="3">
    <source>
        <dbReference type="Proteomes" id="UP000070720"/>
    </source>
</evidence>
<reference evidence="2" key="5">
    <citation type="submission" date="2017-01" db="UniProtKB">
        <authorList>
            <consortium name="EnsemblFungi"/>
        </authorList>
    </citation>
    <scope>IDENTIFICATION</scope>
    <source>
        <strain evidence="2">PH-1 / ATCC MYA-4620 / FGSC 9075 / NRRL 31084</strain>
    </source>
</reference>
<reference evidence="2 3" key="2">
    <citation type="journal article" date="2010" name="Nature">
        <title>Comparative genomics reveals mobile pathogenicity chromosomes in Fusarium.</title>
        <authorList>
            <person name="Ma L.J."/>
            <person name="van der Does H.C."/>
            <person name="Borkovich K.A."/>
            <person name="Coleman J.J."/>
            <person name="Daboussi M.J."/>
            <person name="Di Pietro A."/>
            <person name="Dufresne M."/>
            <person name="Freitag M."/>
            <person name="Grabherr M."/>
            <person name="Henrissat B."/>
            <person name="Houterman P.M."/>
            <person name="Kang S."/>
            <person name="Shim W.B."/>
            <person name="Woloshuk C."/>
            <person name="Xie X."/>
            <person name="Xu J.R."/>
            <person name="Antoniw J."/>
            <person name="Baker S.E."/>
            <person name="Bluhm B.H."/>
            <person name="Breakspear A."/>
            <person name="Brown D.W."/>
            <person name="Butchko R.A."/>
            <person name="Chapman S."/>
            <person name="Coulson R."/>
            <person name="Coutinho P.M."/>
            <person name="Danchin E.G."/>
            <person name="Diener A."/>
            <person name="Gale L.R."/>
            <person name="Gardiner D.M."/>
            <person name="Goff S."/>
            <person name="Hammond-Kosack K.E."/>
            <person name="Hilburn K."/>
            <person name="Hua-Van A."/>
            <person name="Jonkers W."/>
            <person name="Kazan K."/>
            <person name="Kodira C.D."/>
            <person name="Koehrsen M."/>
            <person name="Kumar L."/>
            <person name="Lee Y.H."/>
            <person name="Li L."/>
            <person name="Manners J.M."/>
            <person name="Miranda-Saavedra D."/>
            <person name="Mukherjee M."/>
            <person name="Park G."/>
            <person name="Park J."/>
            <person name="Park S.Y."/>
            <person name="Proctor R.H."/>
            <person name="Regev A."/>
            <person name="Ruiz-Roldan M.C."/>
            <person name="Sain D."/>
            <person name="Sakthikumar S."/>
            <person name="Sykes S."/>
            <person name="Schwartz D.C."/>
            <person name="Turgeon B.G."/>
            <person name="Wapinski I."/>
            <person name="Yoder O."/>
            <person name="Young S."/>
            <person name="Zeng Q."/>
            <person name="Zhou S."/>
            <person name="Galagan J."/>
            <person name="Cuomo C.A."/>
            <person name="Kistler H.C."/>
            <person name="Rep M."/>
        </authorList>
    </citation>
    <scope>GENOME REANNOTATION</scope>
    <source>
        <strain evidence="3">ATCC MYA-4620 / CBS 123657 / FGSC 9075 / NRRL 31084 / PH-1</strain>
        <strain evidence="2">PH-1 / ATCC MYA-4620 / FGSC 9075 / NRRL 31084</strain>
    </source>
</reference>
<name>A0A0E0SG23_GIBZE</name>
<gene>
    <name evidence="1" type="ORF">FGRAMPH1_01T23125</name>
</gene>
<dbReference type="VEuPathDB" id="FungiDB:FGRAMPH1_01G23125"/>
<dbReference type="InParanoid" id="A0A0E0SG23"/>
<reference key="3">
    <citation type="submission" date="2014-02" db="EMBL/GenBank/DDBJ databases">
        <title>A revised Fusarium graminearum genomic reference sequence using whole shotgun re-sequencing.</title>
        <authorList>
            <person name="King R."/>
            <person name="Urban M."/>
            <person name="Hassani-Pak K."/>
            <person name="Hammond-Kosack K."/>
        </authorList>
    </citation>
    <scope>NUCLEOTIDE SEQUENCE</scope>
    <source>
        <strain>PH-1</strain>
    </source>
</reference>
<sequence>MKQTKAAQNKQTQSSFVIAIRPGQQVQVQAMMRRGR</sequence>
<dbReference type="AlphaFoldDB" id="A0A0E0SG23"/>
<dbReference type="EnsemblFungi" id="CEF85386">
    <property type="protein sequence ID" value="CEF85386"/>
    <property type="gene ID" value="FGRRES_20348"/>
</dbReference>
<evidence type="ECO:0000313" key="1">
    <source>
        <dbReference type="EMBL" id="CEF85386.1"/>
    </source>
</evidence>
<organism evidence="2">
    <name type="scientific">Gibberella zeae (strain ATCC MYA-4620 / CBS 123657 / FGSC 9075 / NRRL 31084 / PH-1)</name>
    <name type="common">Wheat head blight fungus</name>
    <name type="synonym">Fusarium graminearum</name>
    <dbReference type="NCBI Taxonomy" id="229533"/>
    <lineage>
        <taxon>Eukaryota</taxon>
        <taxon>Fungi</taxon>
        <taxon>Dikarya</taxon>
        <taxon>Ascomycota</taxon>
        <taxon>Pezizomycotina</taxon>
        <taxon>Sordariomycetes</taxon>
        <taxon>Hypocreomycetidae</taxon>
        <taxon>Hypocreales</taxon>
        <taxon>Nectriaceae</taxon>
        <taxon>Fusarium</taxon>
    </lineage>
</organism>
<keyword evidence="3" id="KW-1185">Reference proteome</keyword>